<sequence>MALKGVQVLEIAGLAPGPFCGMVLADFGARVIRIDKLADDNVGAENVLAHGKQSVALNFKTSEGIDAFKRLSSKSDVVIDPFRPGVMERLKIGPSDLMGANKRLIFARLTGFGQEGPLAQAPGHDINYVGLSGVLSMLGGRNDAPPYPPINLLADFAGGGLTAALGIILALFEREKSGVGQVVDCSMTRGAAYVSSWALRGLDSFLFCNPAGKNLLDGGSFFYNTYKTKDGRYMAVGSLEYKFYQNLLKGLNISEDDLPQTTDYETGHRILEEAFAKQTQAYWSDVFKDVEACVTPVVTPAEAAAHQHSLHQQNFAKLSDGSLAPTPEPRLSRTPGARDPTAKAPRAGQHTIEILKSVGYSTESLEKMLQIGAIGISDTSSKL</sequence>
<dbReference type="Pfam" id="PF02515">
    <property type="entry name" value="CoA_transf_3"/>
    <property type="match status" value="1"/>
</dbReference>
<comment type="similarity">
    <text evidence="1">Belongs to the CoA-transferase III family.</text>
</comment>
<protein>
    <submittedName>
        <fullName evidence="3">CoA-transferase family III</fullName>
    </submittedName>
</protein>
<evidence type="ECO:0000256" key="2">
    <source>
        <dbReference type="SAM" id="MobiDB-lite"/>
    </source>
</evidence>
<proteinExistence type="inferred from homology"/>
<dbReference type="InterPro" id="IPR003673">
    <property type="entry name" value="CoA-Trfase_fam_III"/>
</dbReference>
<dbReference type="PANTHER" id="PTHR48228:SF5">
    <property type="entry name" value="ALPHA-METHYLACYL-COA RACEMASE"/>
    <property type="match status" value="1"/>
</dbReference>
<dbReference type="EMBL" id="AP028909">
    <property type="protein sequence ID" value="BES89140.1"/>
    <property type="molecule type" value="Genomic_DNA"/>
</dbReference>
<evidence type="ECO:0000256" key="1">
    <source>
        <dbReference type="ARBA" id="ARBA00008383"/>
    </source>
</evidence>
<evidence type="ECO:0000313" key="4">
    <source>
        <dbReference type="Proteomes" id="UP001307889"/>
    </source>
</evidence>
<dbReference type="Gene3D" id="3.40.50.10540">
    <property type="entry name" value="Crotonobetainyl-coa:carnitine coa-transferase, domain 1"/>
    <property type="match status" value="1"/>
</dbReference>
<dbReference type="InterPro" id="IPR023606">
    <property type="entry name" value="CoA-Trfase_III_dom_1_sf"/>
</dbReference>
<feature type="region of interest" description="Disordered" evidence="2">
    <location>
        <begin position="319"/>
        <end position="350"/>
    </location>
</feature>
<name>A0ABN7AA06_9HEMI</name>
<evidence type="ECO:0000313" key="3">
    <source>
        <dbReference type="EMBL" id="BES89140.1"/>
    </source>
</evidence>
<dbReference type="PANTHER" id="PTHR48228">
    <property type="entry name" value="SUCCINYL-COA--D-CITRAMALATE COA-TRANSFERASE"/>
    <property type="match status" value="1"/>
</dbReference>
<dbReference type="Gene3D" id="3.30.1540.10">
    <property type="entry name" value="formyl-coa transferase, domain 3"/>
    <property type="match status" value="1"/>
</dbReference>
<accession>A0ABN7AA06</accession>
<gene>
    <name evidence="3" type="ORF">NTJ_01947</name>
</gene>
<keyword evidence="4" id="KW-1185">Reference proteome</keyword>
<reference evidence="3 4" key="1">
    <citation type="submission" date="2023-09" db="EMBL/GenBank/DDBJ databases">
        <title>Nesidiocoris tenuis whole genome shotgun sequence.</title>
        <authorList>
            <person name="Shibata T."/>
            <person name="Shimoda M."/>
            <person name="Kobayashi T."/>
            <person name="Uehara T."/>
        </authorList>
    </citation>
    <scope>NUCLEOTIDE SEQUENCE [LARGE SCALE GENOMIC DNA]</scope>
    <source>
        <strain evidence="3 4">Japan</strain>
    </source>
</reference>
<dbReference type="InterPro" id="IPR044855">
    <property type="entry name" value="CoA-Trfase_III_dom3_sf"/>
</dbReference>
<organism evidence="3 4">
    <name type="scientific">Nesidiocoris tenuis</name>
    <dbReference type="NCBI Taxonomy" id="355587"/>
    <lineage>
        <taxon>Eukaryota</taxon>
        <taxon>Metazoa</taxon>
        <taxon>Ecdysozoa</taxon>
        <taxon>Arthropoda</taxon>
        <taxon>Hexapoda</taxon>
        <taxon>Insecta</taxon>
        <taxon>Pterygota</taxon>
        <taxon>Neoptera</taxon>
        <taxon>Paraneoptera</taxon>
        <taxon>Hemiptera</taxon>
        <taxon>Heteroptera</taxon>
        <taxon>Panheteroptera</taxon>
        <taxon>Cimicomorpha</taxon>
        <taxon>Miridae</taxon>
        <taxon>Dicyphina</taxon>
        <taxon>Nesidiocoris</taxon>
    </lineage>
</organism>
<dbReference type="InterPro" id="IPR050509">
    <property type="entry name" value="CoA-transferase_III"/>
</dbReference>
<dbReference type="Proteomes" id="UP001307889">
    <property type="component" value="Chromosome 1"/>
</dbReference>
<dbReference type="SUPFAM" id="SSF89796">
    <property type="entry name" value="CoA-transferase family III (CaiB/BaiF)"/>
    <property type="match status" value="1"/>
</dbReference>